<feature type="signal peptide" evidence="2">
    <location>
        <begin position="1"/>
        <end position="23"/>
    </location>
</feature>
<organism evidence="4 5">
    <name type="scientific">Bibersteinia trehalosi Y31</name>
    <dbReference type="NCBI Taxonomy" id="1261658"/>
    <lineage>
        <taxon>Bacteria</taxon>
        <taxon>Pseudomonadati</taxon>
        <taxon>Pseudomonadota</taxon>
        <taxon>Gammaproteobacteria</taxon>
        <taxon>Pasteurellales</taxon>
        <taxon>Pasteurellaceae</taxon>
        <taxon>Bibersteinia</taxon>
    </lineage>
</organism>
<keyword evidence="1" id="KW-1133">Transmembrane helix</keyword>
<comment type="caution">
    <text evidence="4">The sequence shown here is derived from an EMBL/GenBank/DDBJ whole genome shotgun (WGS) entry which is preliminary data.</text>
</comment>
<dbReference type="PANTHER" id="PTHR30373:SF2">
    <property type="entry name" value="UPF0603 PROTEIN YGCG"/>
    <property type="match status" value="1"/>
</dbReference>
<sequence length="259" mass="27714">MMKHVYKSLLALGLLLFSLASVAVNYPAPPNPFRYVVDYTKTLNAQEWQTLENALIEYGNKTSSQIEVVIVPTTGGEDISNYTFNLGNKWGIGRKGEKNGILFLIAKNDHKVFIATGYGLEGALPDAIISSIIRHDILPYFRQEQYAQGIAKGLSSIIAATQGEYAALAVEENDDDSEMDFMFFLLFGLIIALIFFPRGGNVYISPQAADRIIRTTSTIHRNGGFGGGSFGSGRSGRSGGGYGGFGGGSFGGGGAGGSW</sequence>
<reference evidence="4 5" key="1">
    <citation type="submission" date="2014-01" db="EMBL/GenBank/DDBJ databases">
        <authorList>
            <person name="Zuccon D."/>
        </authorList>
    </citation>
    <scope>NUCLEOTIDE SEQUENCE [LARGE SCALE GENOMIC DNA]</scope>
    <source>
        <strain evidence="4 5">Y31</strain>
    </source>
</reference>
<dbReference type="PATRIC" id="fig|1261658.3.peg.408"/>
<keyword evidence="2" id="KW-0732">Signal</keyword>
<accession>A0A179D0E0</accession>
<evidence type="ECO:0000313" key="4">
    <source>
        <dbReference type="EMBL" id="OAQ15340.1"/>
    </source>
</evidence>
<keyword evidence="1" id="KW-0812">Transmembrane</keyword>
<feature type="transmembrane region" description="Helical" evidence="1">
    <location>
        <begin position="181"/>
        <end position="204"/>
    </location>
</feature>
<evidence type="ECO:0000313" key="5">
    <source>
        <dbReference type="Proteomes" id="UP000078358"/>
    </source>
</evidence>
<dbReference type="Proteomes" id="UP000078358">
    <property type="component" value="Unassembled WGS sequence"/>
</dbReference>
<evidence type="ECO:0000256" key="2">
    <source>
        <dbReference type="SAM" id="SignalP"/>
    </source>
</evidence>
<name>A0A179D0E0_BIBTR</name>
<dbReference type="AlphaFoldDB" id="A0A179D0E0"/>
<gene>
    <name evidence="4" type="ORF">F480_02020</name>
</gene>
<proteinExistence type="predicted"/>
<evidence type="ECO:0000259" key="3">
    <source>
        <dbReference type="Pfam" id="PF04536"/>
    </source>
</evidence>
<protein>
    <submittedName>
        <fullName evidence="4">Methanol dehydrogenase</fullName>
    </submittedName>
</protein>
<dbReference type="Gene3D" id="3.10.310.50">
    <property type="match status" value="1"/>
</dbReference>
<dbReference type="EMBL" id="JACI01000001">
    <property type="protein sequence ID" value="OAQ15340.1"/>
    <property type="molecule type" value="Genomic_DNA"/>
</dbReference>
<dbReference type="RefSeq" id="WP_015432276.1">
    <property type="nucleotide sequence ID" value="NZ_JACI01000001.1"/>
</dbReference>
<feature type="chain" id="PRO_5008100220" evidence="2">
    <location>
        <begin position="24"/>
        <end position="259"/>
    </location>
</feature>
<keyword evidence="1" id="KW-0472">Membrane</keyword>
<feature type="domain" description="TPM" evidence="3">
    <location>
        <begin position="36"/>
        <end position="159"/>
    </location>
</feature>
<dbReference type="PANTHER" id="PTHR30373">
    <property type="entry name" value="UPF0603 PROTEIN YGCG"/>
    <property type="match status" value="1"/>
</dbReference>
<evidence type="ECO:0000256" key="1">
    <source>
        <dbReference type="SAM" id="Phobius"/>
    </source>
</evidence>
<dbReference type="Pfam" id="PF04536">
    <property type="entry name" value="TPM_phosphatase"/>
    <property type="match status" value="1"/>
</dbReference>
<dbReference type="InterPro" id="IPR007621">
    <property type="entry name" value="TPM_dom"/>
</dbReference>